<accession>A0A5E4W7P5</accession>
<evidence type="ECO:0000313" key="1">
    <source>
        <dbReference type="EMBL" id="VVE20431.1"/>
    </source>
</evidence>
<dbReference type="AlphaFoldDB" id="A0A5E4W7P5"/>
<evidence type="ECO:0000313" key="2">
    <source>
        <dbReference type="Proteomes" id="UP000343335"/>
    </source>
</evidence>
<dbReference type="RefSeq" id="WP_150665038.1">
    <property type="nucleotide sequence ID" value="NZ_CABPSA010000005.1"/>
</dbReference>
<gene>
    <name evidence="1" type="ORF">PCO31010_03131</name>
</gene>
<dbReference type="Proteomes" id="UP000343335">
    <property type="component" value="Unassembled WGS sequence"/>
</dbReference>
<organism evidence="1 2">
    <name type="scientific">Pandoraea commovens</name>
    <dbReference type="NCBI Taxonomy" id="2508289"/>
    <lineage>
        <taxon>Bacteria</taxon>
        <taxon>Pseudomonadati</taxon>
        <taxon>Pseudomonadota</taxon>
        <taxon>Betaproteobacteria</taxon>
        <taxon>Burkholderiales</taxon>
        <taxon>Burkholderiaceae</taxon>
        <taxon>Pandoraea</taxon>
    </lineage>
</organism>
<dbReference type="GO" id="GO:0030254">
    <property type="term" value="P:protein secretion by the type III secretion system"/>
    <property type="evidence" value="ECO:0007669"/>
    <property type="project" value="InterPro"/>
</dbReference>
<protein>
    <submittedName>
        <fullName evidence="1">Uncharacterized protein</fullName>
    </submittedName>
</protein>
<sequence length="160" mass="18498">MTISTTMTTNTNLYPSIWTPALGQLGLADAQFDGNGEFSFALEHRYLVHCILSPRHLVLRVRIGTLTDIAQEQRNDVMQRFLQLVTAHARERREAPSLSPDGRTILLQRWFPNEMASNPTAFVLSFDVFVDAFFTWKEWWQRNVVNTTRDRNPNHLRPGL</sequence>
<dbReference type="SUPFAM" id="SSF69635">
    <property type="entry name" value="Type III secretory system chaperone-like"/>
    <property type="match status" value="1"/>
</dbReference>
<proteinExistence type="predicted"/>
<dbReference type="EMBL" id="CABPSA010000005">
    <property type="protein sequence ID" value="VVE20431.1"/>
    <property type="molecule type" value="Genomic_DNA"/>
</dbReference>
<reference evidence="1 2" key="1">
    <citation type="submission" date="2019-08" db="EMBL/GenBank/DDBJ databases">
        <authorList>
            <person name="Peeters C."/>
        </authorList>
    </citation>
    <scope>NUCLEOTIDE SEQUENCE [LARGE SCALE GENOMIC DNA]</scope>
    <source>
        <strain evidence="1 2">LMG 31010</strain>
    </source>
</reference>
<dbReference type="Gene3D" id="3.30.1460.10">
    <property type="match status" value="1"/>
</dbReference>
<name>A0A5E4W7P5_9BURK</name>